<dbReference type="InterPro" id="IPR036162">
    <property type="entry name" value="Resolvase-like_N_sf"/>
</dbReference>
<dbReference type="OrthoDB" id="2757355at2"/>
<dbReference type="PROSITE" id="PS51736">
    <property type="entry name" value="RECOMBINASES_3"/>
    <property type="match status" value="1"/>
</dbReference>
<evidence type="ECO:0000259" key="4">
    <source>
        <dbReference type="PROSITE" id="PS51737"/>
    </source>
</evidence>
<evidence type="ECO:0000259" key="3">
    <source>
        <dbReference type="PROSITE" id="PS51736"/>
    </source>
</evidence>
<feature type="domain" description="Recombinase" evidence="4">
    <location>
        <begin position="158"/>
        <end position="263"/>
    </location>
</feature>
<protein>
    <recommendedName>
        <fullName evidence="7">Recombinase family protein</fullName>
    </recommendedName>
</protein>
<sequence length="412" mass="49051">METIAYYRRSTTMQQHSIQMQRYKAFEKAAANHLIIDKELIDDAISARKTNIDEREQLKVLLSYIREGKVKNVLVYKRDRLARNVIQHIKLYRIFKKYNVNVFFTADDEQEMKYSANGEFYEIFVGYMVQLEGKQIHERIRAKNVAAFRSGNYKGPLPFGYDTFDNSIERNEQKLSLVKELYEMLYNGHTLNELADFAKSHSTERKWTPTYIRELLQNSTYKGIRIFKVPNAEPMIQEYKMLKIIDEEKWQVVYDILESTKKHKKAKEPLNLNYFLIGIVICKRCYNPLKGRKSKPIYHCTKSKTHLKKDDLESLVLQDTTEYISTIFTSDYNELISRYCKRHVVSIEKKISDNIKEIEKLKDMLFHAIESTLNVGEIDNTEIRNIYTEYRTKRNEIEHFTKEIYELEKQII</sequence>
<keyword evidence="2" id="KW-0233">DNA recombination</keyword>
<keyword evidence="6" id="KW-1185">Reference proteome</keyword>
<dbReference type="GO" id="GO:0000150">
    <property type="term" value="F:DNA strand exchange activity"/>
    <property type="evidence" value="ECO:0007669"/>
    <property type="project" value="InterPro"/>
</dbReference>
<dbReference type="EMBL" id="MJAT01000002">
    <property type="protein sequence ID" value="OEH86579.1"/>
    <property type="molecule type" value="Genomic_DNA"/>
</dbReference>
<dbReference type="PANTHER" id="PTHR30461">
    <property type="entry name" value="DNA-INVERTASE FROM LAMBDOID PROPHAGE"/>
    <property type="match status" value="1"/>
</dbReference>
<dbReference type="PROSITE" id="PS51737">
    <property type="entry name" value="RECOMBINASE_DNA_BIND"/>
    <property type="match status" value="1"/>
</dbReference>
<reference evidence="5 6" key="1">
    <citation type="submission" date="2016-09" db="EMBL/GenBank/DDBJ databases">
        <title>Desulfuribacillus arsenicus sp. nov., an obligately anaerobic, dissimilatory arsenic- and antimonate-reducing bacterium isolated from anoxic sediments.</title>
        <authorList>
            <person name="Abin C.A."/>
            <person name="Hollibaugh J.T."/>
        </authorList>
    </citation>
    <scope>NUCLEOTIDE SEQUENCE [LARGE SCALE GENOMIC DNA]</scope>
    <source>
        <strain evidence="5 6">MLFW-2</strain>
    </source>
</reference>
<accession>A0A1E5L9B1</accession>
<dbReference type="SUPFAM" id="SSF53041">
    <property type="entry name" value="Resolvase-like"/>
    <property type="match status" value="1"/>
</dbReference>
<dbReference type="Pfam" id="PF00239">
    <property type="entry name" value="Resolvase"/>
    <property type="match status" value="1"/>
</dbReference>
<dbReference type="Gene3D" id="3.40.50.1390">
    <property type="entry name" value="Resolvase, N-terminal catalytic domain"/>
    <property type="match status" value="1"/>
</dbReference>
<feature type="domain" description="Resolvase/invertase-type recombinase catalytic" evidence="3">
    <location>
        <begin position="2"/>
        <end position="151"/>
    </location>
</feature>
<organism evidence="5 6">
    <name type="scientific">Desulfuribacillus stibiiarsenatis</name>
    <dbReference type="NCBI Taxonomy" id="1390249"/>
    <lineage>
        <taxon>Bacteria</taxon>
        <taxon>Bacillati</taxon>
        <taxon>Bacillota</taxon>
        <taxon>Desulfuribacillia</taxon>
        <taxon>Desulfuribacillales</taxon>
        <taxon>Desulfuribacillaceae</taxon>
        <taxon>Desulfuribacillus</taxon>
    </lineage>
</organism>
<dbReference type="Proteomes" id="UP000095255">
    <property type="component" value="Unassembled WGS sequence"/>
</dbReference>
<dbReference type="RefSeq" id="WP_069700946.1">
    <property type="nucleotide sequence ID" value="NZ_MJAT01000002.1"/>
</dbReference>
<dbReference type="AlphaFoldDB" id="A0A1E5L9B1"/>
<dbReference type="Gene3D" id="3.90.1750.20">
    <property type="entry name" value="Putative Large Serine Recombinase, Chain B, Domain 2"/>
    <property type="match status" value="1"/>
</dbReference>
<dbReference type="InterPro" id="IPR038109">
    <property type="entry name" value="DNA_bind_recomb_sf"/>
</dbReference>
<dbReference type="InterPro" id="IPR011109">
    <property type="entry name" value="DNA_bind_recombinase_dom"/>
</dbReference>
<dbReference type="InterPro" id="IPR050639">
    <property type="entry name" value="SSR_resolvase"/>
</dbReference>
<evidence type="ECO:0008006" key="7">
    <source>
        <dbReference type="Google" id="ProtNLM"/>
    </source>
</evidence>
<dbReference type="InterPro" id="IPR006119">
    <property type="entry name" value="Resolv_N"/>
</dbReference>
<comment type="caution">
    <text evidence="5">The sequence shown here is derived from an EMBL/GenBank/DDBJ whole genome shotgun (WGS) entry which is preliminary data.</text>
</comment>
<keyword evidence="1" id="KW-0238">DNA-binding</keyword>
<dbReference type="Pfam" id="PF07508">
    <property type="entry name" value="Recombinase"/>
    <property type="match status" value="1"/>
</dbReference>
<dbReference type="GO" id="GO:0003677">
    <property type="term" value="F:DNA binding"/>
    <property type="evidence" value="ECO:0007669"/>
    <property type="project" value="UniProtKB-KW"/>
</dbReference>
<evidence type="ECO:0000256" key="2">
    <source>
        <dbReference type="ARBA" id="ARBA00023172"/>
    </source>
</evidence>
<evidence type="ECO:0000313" key="6">
    <source>
        <dbReference type="Proteomes" id="UP000095255"/>
    </source>
</evidence>
<evidence type="ECO:0000313" key="5">
    <source>
        <dbReference type="EMBL" id="OEH86579.1"/>
    </source>
</evidence>
<dbReference type="STRING" id="1390249.BHU72_09975"/>
<gene>
    <name evidence="5" type="ORF">BHU72_09975</name>
</gene>
<proteinExistence type="predicted"/>
<name>A0A1E5L9B1_9FIRM</name>
<evidence type="ECO:0000256" key="1">
    <source>
        <dbReference type="ARBA" id="ARBA00023125"/>
    </source>
</evidence>
<dbReference type="SMART" id="SM00857">
    <property type="entry name" value="Resolvase"/>
    <property type="match status" value="1"/>
</dbReference>
<dbReference type="CDD" id="cd00338">
    <property type="entry name" value="Ser_Recombinase"/>
    <property type="match status" value="1"/>
</dbReference>
<dbReference type="PANTHER" id="PTHR30461:SF2">
    <property type="entry name" value="SERINE RECOMBINASE PINE-RELATED"/>
    <property type="match status" value="1"/>
</dbReference>